<sequence length="256" mass="27435">MYSLITIYLAALWLLLASQVNANAWITYPVDGYATLTHYEIPRDFVASCGCAPSSTHYPTAALSQMAYGSSRAYGPACGKCFNLTLLNPVMVDPPFYPNVTKHVVIKITDLCPLSKDGWCSGTKNKPNSAGQYLNFDLAYPSQAIPDDFFPSDEALYGYKDFGVWNISYQTVSCEPNWAGSQEATALGSVATLGPESVCCPANPTGNTSCVSYSDQNGLPPDSIPTTSTGHTSGCKPIRPVLLVPSVLCLLALLAY</sequence>
<dbReference type="SUPFAM" id="SSF50685">
    <property type="entry name" value="Barwin-like endoglucanases"/>
    <property type="match status" value="1"/>
</dbReference>
<keyword evidence="4" id="KW-1185">Reference proteome</keyword>
<dbReference type="AlphaFoldDB" id="A0A9P3ULQ5"/>
<comment type="caution">
    <text evidence="3">The sequence shown here is derived from an EMBL/GenBank/DDBJ whole genome shotgun (WGS) entry which is preliminary data.</text>
</comment>
<feature type="chain" id="PRO_5040517015" description="Expansin-like EG45 domain-containing protein" evidence="1">
    <location>
        <begin position="23"/>
        <end position="256"/>
    </location>
</feature>
<accession>A0A9P3ULQ5</accession>
<organism evidence="3 4">
    <name type="scientific">Lyophyllum shimeji</name>
    <name type="common">Hon-shimeji</name>
    <name type="synonym">Tricholoma shimeji</name>
    <dbReference type="NCBI Taxonomy" id="47721"/>
    <lineage>
        <taxon>Eukaryota</taxon>
        <taxon>Fungi</taxon>
        <taxon>Dikarya</taxon>
        <taxon>Basidiomycota</taxon>
        <taxon>Agaricomycotina</taxon>
        <taxon>Agaricomycetes</taxon>
        <taxon>Agaricomycetidae</taxon>
        <taxon>Agaricales</taxon>
        <taxon>Tricholomatineae</taxon>
        <taxon>Lyophyllaceae</taxon>
        <taxon>Lyophyllum</taxon>
    </lineage>
</organism>
<dbReference type="Pfam" id="PF22514">
    <property type="entry name" value="EXPB1_D1"/>
    <property type="match status" value="1"/>
</dbReference>
<evidence type="ECO:0000259" key="2">
    <source>
        <dbReference type="PROSITE" id="PS50842"/>
    </source>
</evidence>
<dbReference type="EMBL" id="BRPK01000004">
    <property type="protein sequence ID" value="GLB37572.1"/>
    <property type="molecule type" value="Genomic_DNA"/>
</dbReference>
<dbReference type="CDD" id="cd22278">
    <property type="entry name" value="DPBB_GH45_endoglucanase"/>
    <property type="match status" value="1"/>
</dbReference>
<evidence type="ECO:0000313" key="3">
    <source>
        <dbReference type="EMBL" id="GLB37572.1"/>
    </source>
</evidence>
<dbReference type="PROSITE" id="PS50842">
    <property type="entry name" value="EXPANSIN_EG45"/>
    <property type="match status" value="1"/>
</dbReference>
<keyword evidence="1" id="KW-0732">Signal</keyword>
<protein>
    <recommendedName>
        <fullName evidence="2">Expansin-like EG45 domain-containing protein</fullName>
    </recommendedName>
</protein>
<feature type="domain" description="Expansin-like EG45" evidence="2">
    <location>
        <begin position="46"/>
        <end position="179"/>
    </location>
</feature>
<dbReference type="InterPro" id="IPR007112">
    <property type="entry name" value="Expansin/allergen_DPBB_dom"/>
</dbReference>
<dbReference type="OrthoDB" id="5823761at2759"/>
<evidence type="ECO:0000256" key="1">
    <source>
        <dbReference type="SAM" id="SignalP"/>
    </source>
</evidence>
<feature type="signal peptide" evidence="1">
    <location>
        <begin position="1"/>
        <end position="22"/>
    </location>
</feature>
<dbReference type="Proteomes" id="UP001063166">
    <property type="component" value="Unassembled WGS sequence"/>
</dbReference>
<dbReference type="Gene3D" id="2.40.40.10">
    <property type="entry name" value="RlpA-like domain"/>
    <property type="match status" value="1"/>
</dbReference>
<reference evidence="3" key="1">
    <citation type="submission" date="2022-07" db="EMBL/GenBank/DDBJ databases">
        <title>The genome of Lyophyllum shimeji provides insight into the initial evolution of ectomycorrhizal fungal genome.</title>
        <authorList>
            <person name="Kobayashi Y."/>
            <person name="Shibata T."/>
            <person name="Hirakawa H."/>
            <person name="Shigenobu S."/>
            <person name="Nishiyama T."/>
            <person name="Yamada A."/>
            <person name="Hasebe M."/>
            <person name="Kawaguchi M."/>
        </authorList>
    </citation>
    <scope>NUCLEOTIDE SEQUENCE</scope>
    <source>
        <strain evidence="3">AT787</strain>
    </source>
</reference>
<gene>
    <name evidence="3" type="ORF">LshimejAT787_0406230</name>
</gene>
<evidence type="ECO:0000313" key="4">
    <source>
        <dbReference type="Proteomes" id="UP001063166"/>
    </source>
</evidence>
<dbReference type="InterPro" id="IPR036908">
    <property type="entry name" value="RlpA-like_sf"/>
</dbReference>
<name>A0A9P3ULQ5_LYOSH</name>
<proteinExistence type="predicted"/>